<dbReference type="AlphaFoldDB" id="A0A4C1ZYN4"/>
<name>A0A4C1ZYN4_EUMVA</name>
<dbReference type="EMBL" id="BGZK01002204">
    <property type="protein sequence ID" value="GBP91755.1"/>
    <property type="molecule type" value="Genomic_DNA"/>
</dbReference>
<reference evidence="1 2" key="1">
    <citation type="journal article" date="2019" name="Commun. Biol.">
        <title>The bagworm genome reveals a unique fibroin gene that provides high tensile strength.</title>
        <authorList>
            <person name="Kono N."/>
            <person name="Nakamura H."/>
            <person name="Ohtoshi R."/>
            <person name="Tomita M."/>
            <person name="Numata K."/>
            <person name="Arakawa K."/>
        </authorList>
    </citation>
    <scope>NUCLEOTIDE SEQUENCE [LARGE SCALE GENOMIC DNA]</scope>
</reference>
<organism evidence="1 2">
    <name type="scientific">Eumeta variegata</name>
    <name type="common">Bagworm moth</name>
    <name type="synonym">Eumeta japonica</name>
    <dbReference type="NCBI Taxonomy" id="151549"/>
    <lineage>
        <taxon>Eukaryota</taxon>
        <taxon>Metazoa</taxon>
        <taxon>Ecdysozoa</taxon>
        <taxon>Arthropoda</taxon>
        <taxon>Hexapoda</taxon>
        <taxon>Insecta</taxon>
        <taxon>Pterygota</taxon>
        <taxon>Neoptera</taxon>
        <taxon>Endopterygota</taxon>
        <taxon>Lepidoptera</taxon>
        <taxon>Glossata</taxon>
        <taxon>Ditrysia</taxon>
        <taxon>Tineoidea</taxon>
        <taxon>Psychidae</taxon>
        <taxon>Oiketicinae</taxon>
        <taxon>Eumeta</taxon>
    </lineage>
</organism>
<keyword evidence="2" id="KW-1185">Reference proteome</keyword>
<comment type="caution">
    <text evidence="1">The sequence shown here is derived from an EMBL/GenBank/DDBJ whole genome shotgun (WGS) entry which is preliminary data.</text>
</comment>
<accession>A0A4C1ZYN4</accession>
<sequence length="102" mass="11598">MVSVKINTSPSLMKYSIHSHFEVASVAYIFSHCFLGVRKPLRRDGGGSSGIDGVRGKLRRVDFLVIYLSIILDRYKTLLLRPFHTAMVVRKKYCSSTAWSFL</sequence>
<gene>
    <name evidence="1" type="ORF">EVAR_100240_1</name>
</gene>
<dbReference type="Proteomes" id="UP000299102">
    <property type="component" value="Unassembled WGS sequence"/>
</dbReference>
<protein>
    <submittedName>
        <fullName evidence="1">Uncharacterized protein</fullName>
    </submittedName>
</protein>
<evidence type="ECO:0000313" key="2">
    <source>
        <dbReference type="Proteomes" id="UP000299102"/>
    </source>
</evidence>
<evidence type="ECO:0000313" key="1">
    <source>
        <dbReference type="EMBL" id="GBP91755.1"/>
    </source>
</evidence>
<proteinExistence type="predicted"/>